<dbReference type="Proteomes" id="UP000663864">
    <property type="component" value="Unassembled WGS sequence"/>
</dbReference>
<keyword evidence="3 7" id="KW-0479">Metal-binding</keyword>
<dbReference type="PROSITE" id="PS00086">
    <property type="entry name" value="CYTOCHROME_P450"/>
    <property type="match status" value="1"/>
</dbReference>
<dbReference type="GO" id="GO:0005506">
    <property type="term" value="F:iron ion binding"/>
    <property type="evidence" value="ECO:0007669"/>
    <property type="project" value="InterPro"/>
</dbReference>
<evidence type="ECO:0000256" key="7">
    <source>
        <dbReference type="PIRSR" id="PIRSR602401-1"/>
    </source>
</evidence>
<organism evidence="10 11">
    <name type="scientific">Rotaria sordida</name>
    <dbReference type="NCBI Taxonomy" id="392033"/>
    <lineage>
        <taxon>Eukaryota</taxon>
        <taxon>Metazoa</taxon>
        <taxon>Spiralia</taxon>
        <taxon>Gnathifera</taxon>
        <taxon>Rotifera</taxon>
        <taxon>Eurotatoria</taxon>
        <taxon>Bdelloidea</taxon>
        <taxon>Philodinida</taxon>
        <taxon>Philodinidae</taxon>
        <taxon>Rotaria</taxon>
    </lineage>
</organism>
<evidence type="ECO:0000256" key="9">
    <source>
        <dbReference type="SAM" id="Phobius"/>
    </source>
</evidence>
<dbReference type="GO" id="GO:0016705">
    <property type="term" value="F:oxidoreductase activity, acting on paired donors, with incorporation or reduction of molecular oxygen"/>
    <property type="evidence" value="ECO:0007669"/>
    <property type="project" value="InterPro"/>
</dbReference>
<comment type="similarity">
    <text evidence="1 8">Belongs to the cytochrome P450 family.</text>
</comment>
<dbReference type="PRINTS" id="PR00463">
    <property type="entry name" value="EP450I"/>
</dbReference>
<feature type="binding site" description="axial binding residue" evidence="7">
    <location>
        <position position="448"/>
    </location>
    <ligand>
        <name>heme</name>
        <dbReference type="ChEBI" id="CHEBI:30413"/>
    </ligand>
    <ligandPart>
        <name>Fe</name>
        <dbReference type="ChEBI" id="CHEBI:18248"/>
    </ligandPart>
</feature>
<evidence type="ECO:0000256" key="6">
    <source>
        <dbReference type="ARBA" id="ARBA00023033"/>
    </source>
</evidence>
<dbReference type="GO" id="GO:0020037">
    <property type="term" value="F:heme binding"/>
    <property type="evidence" value="ECO:0007669"/>
    <property type="project" value="InterPro"/>
</dbReference>
<keyword evidence="9" id="KW-0812">Transmembrane</keyword>
<evidence type="ECO:0008006" key="12">
    <source>
        <dbReference type="Google" id="ProtNLM"/>
    </source>
</evidence>
<dbReference type="SUPFAM" id="SSF48264">
    <property type="entry name" value="Cytochrome P450"/>
    <property type="match status" value="1"/>
</dbReference>
<dbReference type="PANTHER" id="PTHR24291">
    <property type="entry name" value="CYTOCHROME P450 FAMILY 4"/>
    <property type="match status" value="1"/>
</dbReference>
<dbReference type="PANTHER" id="PTHR24291:SF50">
    <property type="entry name" value="BIFUNCTIONAL ALBAFLAVENONE MONOOXYGENASE_TERPENE SYNTHASE"/>
    <property type="match status" value="1"/>
</dbReference>
<dbReference type="InterPro" id="IPR001128">
    <property type="entry name" value="Cyt_P450"/>
</dbReference>
<dbReference type="InterPro" id="IPR036396">
    <property type="entry name" value="Cyt_P450_sf"/>
</dbReference>
<gene>
    <name evidence="10" type="ORF">ZHD862_LOCUS5498</name>
</gene>
<feature type="transmembrane region" description="Helical" evidence="9">
    <location>
        <begin position="6"/>
        <end position="24"/>
    </location>
</feature>
<dbReference type="Pfam" id="PF00067">
    <property type="entry name" value="p450"/>
    <property type="match status" value="1"/>
</dbReference>
<comment type="cofactor">
    <cofactor evidence="7">
        <name>heme</name>
        <dbReference type="ChEBI" id="CHEBI:30413"/>
    </cofactor>
</comment>
<proteinExistence type="inferred from homology"/>
<dbReference type="InterPro" id="IPR002401">
    <property type="entry name" value="Cyt_P450_E_grp-I"/>
</dbReference>
<keyword evidence="9" id="KW-1133">Transmembrane helix</keyword>
<protein>
    <recommendedName>
        <fullName evidence="12">Cytochrome P450</fullName>
    </recommendedName>
</protein>
<evidence type="ECO:0000313" key="11">
    <source>
        <dbReference type="Proteomes" id="UP000663864"/>
    </source>
</evidence>
<evidence type="ECO:0000256" key="3">
    <source>
        <dbReference type="ARBA" id="ARBA00022723"/>
    </source>
</evidence>
<dbReference type="Gene3D" id="1.10.630.10">
    <property type="entry name" value="Cytochrome P450"/>
    <property type="match status" value="1"/>
</dbReference>
<dbReference type="InterPro" id="IPR017972">
    <property type="entry name" value="Cyt_P450_CS"/>
</dbReference>
<keyword evidence="2 7" id="KW-0349">Heme</keyword>
<evidence type="ECO:0000256" key="4">
    <source>
        <dbReference type="ARBA" id="ARBA00023002"/>
    </source>
</evidence>
<keyword evidence="5 7" id="KW-0408">Iron</keyword>
<reference evidence="10" key="1">
    <citation type="submission" date="2021-02" db="EMBL/GenBank/DDBJ databases">
        <authorList>
            <person name="Nowell W R."/>
        </authorList>
    </citation>
    <scope>NUCLEOTIDE SEQUENCE</scope>
</reference>
<evidence type="ECO:0000256" key="1">
    <source>
        <dbReference type="ARBA" id="ARBA00010617"/>
    </source>
</evidence>
<accession>A0A813X8T0</accession>
<dbReference type="InterPro" id="IPR050196">
    <property type="entry name" value="Cytochrome_P450_Monoox"/>
</dbReference>
<dbReference type="PRINTS" id="PR00385">
    <property type="entry name" value="P450"/>
</dbReference>
<keyword evidence="4 8" id="KW-0560">Oxidoreductase</keyword>
<keyword evidence="9" id="KW-0472">Membrane</keyword>
<dbReference type="EMBL" id="CAJNOT010000145">
    <property type="protein sequence ID" value="CAF0863366.1"/>
    <property type="molecule type" value="Genomic_DNA"/>
</dbReference>
<evidence type="ECO:0000313" key="10">
    <source>
        <dbReference type="EMBL" id="CAF0863366.1"/>
    </source>
</evidence>
<comment type="caution">
    <text evidence="10">The sequence shown here is derived from an EMBL/GenBank/DDBJ whole genome shotgun (WGS) entry which is preliminary data.</text>
</comment>
<dbReference type="AlphaFoldDB" id="A0A813X8T0"/>
<sequence>MWLIIILYTLFLYVIYRLIQFWIINPWRVQQDFFNQGIPGRYTPIVGDVLRHRRAYLADKPFSYVEETSAEFGDYYHTSFGPFPCLNISDPALIESILKTNTRFYHKSELARAIAATVLGYENIVLVEDENHTRHRRLLNPIFQQQNVNSMIPLMVDLTSSFLTKWQIDTNEKTYPLILDVSKEMSNLALDIITGCVFGVEAMKDIHIHETIYQSIKIASDEIEKRIHNMIIIIPILNQLPILGKRRIDKCRQDIKNIVLQMINQRKQGLTKATCKGHDLLDLLLTAHGDDKDQEFTDNEISDEALTFVLAGHETTATLMTWVLYNLVTNPDIYQQCQDEVDSVFSDNEELTTSTISLLTYMEAVLKETLRYHQPAPVLFRTATTDNTIVASDGKHIRIRKGTDIAINLNIMNNSEKYWHEPKKFHPSRFLERHSGVMFPFGLGPRTCIGQNFAMLEATIILAMVLHRFRFELVPGQKLVLGTAGVIRSAYASVSGNLKVYRSIA</sequence>
<keyword evidence="6 8" id="KW-0503">Monooxygenase</keyword>
<evidence type="ECO:0000256" key="5">
    <source>
        <dbReference type="ARBA" id="ARBA00023004"/>
    </source>
</evidence>
<evidence type="ECO:0000256" key="8">
    <source>
        <dbReference type="RuleBase" id="RU000461"/>
    </source>
</evidence>
<dbReference type="GO" id="GO:0004497">
    <property type="term" value="F:monooxygenase activity"/>
    <property type="evidence" value="ECO:0007669"/>
    <property type="project" value="UniProtKB-KW"/>
</dbReference>
<name>A0A813X8T0_9BILA</name>
<evidence type="ECO:0000256" key="2">
    <source>
        <dbReference type="ARBA" id="ARBA00022617"/>
    </source>
</evidence>